<dbReference type="InterPro" id="IPR015257">
    <property type="entry name" value="Maf1"/>
</dbReference>
<dbReference type="GO" id="GO:0005634">
    <property type="term" value="C:nucleus"/>
    <property type="evidence" value="ECO:0007669"/>
    <property type="project" value="UniProtKB-SubCell"/>
</dbReference>
<keyword evidence="3" id="KW-1185">Reference proteome</keyword>
<keyword evidence="1" id="KW-0804">Transcription</keyword>
<evidence type="ECO:0000313" key="2">
    <source>
        <dbReference type="EMBL" id="RUP45883.1"/>
    </source>
</evidence>
<comment type="similarity">
    <text evidence="1">Belongs to the MAF1 family.</text>
</comment>
<dbReference type="GO" id="GO:0000994">
    <property type="term" value="F:RNA polymerase III core binding"/>
    <property type="evidence" value="ECO:0007669"/>
    <property type="project" value="TreeGrafter"/>
</dbReference>
<evidence type="ECO:0000313" key="3">
    <source>
        <dbReference type="Proteomes" id="UP000268093"/>
    </source>
</evidence>
<dbReference type="AlphaFoldDB" id="A0A433D517"/>
<comment type="caution">
    <text evidence="2">The sequence shown here is derived from an EMBL/GenBank/DDBJ whole genome shotgun (WGS) entry which is preliminary data.</text>
</comment>
<reference evidence="2 3" key="1">
    <citation type="journal article" date="2018" name="New Phytol.">
        <title>Phylogenomics of Endogonaceae and evolution of mycorrhizas within Mucoromycota.</title>
        <authorList>
            <person name="Chang Y."/>
            <person name="Desiro A."/>
            <person name="Na H."/>
            <person name="Sandor L."/>
            <person name="Lipzen A."/>
            <person name="Clum A."/>
            <person name="Barry K."/>
            <person name="Grigoriev I.V."/>
            <person name="Martin F.M."/>
            <person name="Stajich J.E."/>
            <person name="Smith M.E."/>
            <person name="Bonito G."/>
            <person name="Spatafora J.W."/>
        </authorList>
    </citation>
    <scope>NUCLEOTIDE SEQUENCE [LARGE SCALE GENOMIC DNA]</scope>
    <source>
        <strain evidence="2 3">GMNB39</strain>
    </source>
</reference>
<dbReference type="Proteomes" id="UP000268093">
    <property type="component" value="Unassembled WGS sequence"/>
</dbReference>
<sequence>MKYLEVPALDAVNNILSWETPECKIFGRVEAYSCKSAGTDKKLFKQLETRYTTDLSTSQGSFSPEDHFHMGSPFGPMDQPSSRKTLFYLIGTLNSSFPDYDFSEVKPEQFSKQPSCQLVINSVNNTLFNMGNERIVKDLRLWDVIDNIIDLNDCNVYSYNPDMDDDPNGEEGSIWSLNYFFFNRNLKRMVFFSLRSLSPNAPMQEGEDLDAFSDSEIDPNREGYAYQEYVMGDMEGL</sequence>
<proteinExistence type="inferred from homology"/>
<dbReference type="PANTHER" id="PTHR22504">
    <property type="entry name" value="REPRESSOR OF RNA POLYMERASE III TRANSCRIPTION MAF1"/>
    <property type="match status" value="1"/>
</dbReference>
<dbReference type="FunFam" id="3.40.1000.50:FF:000003">
    <property type="entry name" value="Repressor of RNA polymerase III transcription MAF1"/>
    <property type="match status" value="1"/>
</dbReference>
<dbReference type="InterPro" id="IPR038564">
    <property type="entry name" value="Maf1_sf"/>
</dbReference>
<evidence type="ECO:0000256" key="1">
    <source>
        <dbReference type="PIRNR" id="PIRNR037240"/>
    </source>
</evidence>
<keyword evidence="1" id="KW-0678">Repressor</keyword>
<dbReference type="PANTHER" id="PTHR22504:SF0">
    <property type="entry name" value="REPRESSOR OF RNA POLYMERASE III TRANSCRIPTION MAF1 HOMOLOG"/>
    <property type="match status" value="1"/>
</dbReference>
<dbReference type="Pfam" id="PF09174">
    <property type="entry name" value="Maf1"/>
    <property type="match status" value="1"/>
</dbReference>
<dbReference type="Gene3D" id="3.40.1000.50">
    <property type="entry name" value="Repressor of RNA polymerase III transcription Maf1"/>
    <property type="match status" value="1"/>
</dbReference>
<dbReference type="EMBL" id="RBNI01006648">
    <property type="protein sequence ID" value="RUP45883.1"/>
    <property type="molecule type" value="Genomic_DNA"/>
</dbReference>
<dbReference type="GO" id="GO:0016480">
    <property type="term" value="P:negative regulation of transcription by RNA polymerase III"/>
    <property type="evidence" value="ECO:0007669"/>
    <property type="project" value="UniProtKB-UniRule"/>
</dbReference>
<dbReference type="OrthoDB" id="277029at2759"/>
<comment type="subcellular location">
    <subcellularLocation>
        <location evidence="1">Nucleus</location>
    </subcellularLocation>
</comment>
<gene>
    <name evidence="2" type="ORF">BC936DRAFT_147619</name>
</gene>
<keyword evidence="1" id="KW-0539">Nucleus</keyword>
<keyword evidence="1" id="KW-0805">Transcription regulation</keyword>
<protein>
    <recommendedName>
        <fullName evidence="1">Repressor of RNA polymerase III transcription MAF1</fullName>
    </recommendedName>
</protein>
<dbReference type="PIRSF" id="PIRSF037240">
    <property type="entry name" value="RNA_polIII_Trep_MAF1"/>
    <property type="match status" value="1"/>
</dbReference>
<name>A0A433D517_9FUNG</name>
<comment type="function">
    <text evidence="1">Mediator of diverse signals that repress RNA polymerase III transcription. Inhibits the de novo assembly of TFIIIB onto DNA.</text>
</comment>
<accession>A0A433D517</accession>
<organism evidence="2 3">
    <name type="scientific">Jimgerdemannia flammicorona</name>
    <dbReference type="NCBI Taxonomy" id="994334"/>
    <lineage>
        <taxon>Eukaryota</taxon>
        <taxon>Fungi</taxon>
        <taxon>Fungi incertae sedis</taxon>
        <taxon>Mucoromycota</taxon>
        <taxon>Mucoromycotina</taxon>
        <taxon>Endogonomycetes</taxon>
        <taxon>Endogonales</taxon>
        <taxon>Endogonaceae</taxon>
        <taxon>Jimgerdemannia</taxon>
    </lineage>
</organism>